<evidence type="ECO:0000313" key="2">
    <source>
        <dbReference type="EMBL" id="KAG0144869.1"/>
    </source>
</evidence>
<dbReference type="Proteomes" id="UP000886653">
    <property type="component" value="Unassembled WGS sequence"/>
</dbReference>
<feature type="region of interest" description="Disordered" evidence="1">
    <location>
        <begin position="1"/>
        <end position="114"/>
    </location>
</feature>
<comment type="caution">
    <text evidence="2">The sequence shown here is derived from an EMBL/GenBank/DDBJ whole genome shotgun (WGS) entry which is preliminary data.</text>
</comment>
<proteinExistence type="predicted"/>
<reference evidence="2" key="1">
    <citation type="submission" date="2013-11" db="EMBL/GenBank/DDBJ databases">
        <title>Genome sequence of the fusiform rust pathogen reveals effectors for host alternation and coevolution with pine.</title>
        <authorList>
            <consortium name="DOE Joint Genome Institute"/>
            <person name="Smith K."/>
            <person name="Pendleton A."/>
            <person name="Kubisiak T."/>
            <person name="Anderson C."/>
            <person name="Salamov A."/>
            <person name="Aerts A."/>
            <person name="Riley R."/>
            <person name="Clum A."/>
            <person name="Lindquist E."/>
            <person name="Ence D."/>
            <person name="Campbell M."/>
            <person name="Kronenberg Z."/>
            <person name="Feau N."/>
            <person name="Dhillon B."/>
            <person name="Hamelin R."/>
            <person name="Burleigh J."/>
            <person name="Smith J."/>
            <person name="Yandell M."/>
            <person name="Nelson C."/>
            <person name="Grigoriev I."/>
            <person name="Davis J."/>
        </authorList>
    </citation>
    <scope>NUCLEOTIDE SEQUENCE</scope>
    <source>
        <strain evidence="2">G11</strain>
    </source>
</reference>
<keyword evidence="3" id="KW-1185">Reference proteome</keyword>
<accession>A0A9P6NF27</accession>
<sequence length="217" mass="23310">MENTESNPQSIPSLGLPSLTPSKSTTSSSSSSSPSPSPSPSDSIPDQDGHFSDQEQEQEENIPNSELDALSLVEPKSNSKRKKSIKLGNCLTPSHNQSNNIATRSEPGPNRKWLGRKRSVSGLVALRYRSSGQMNSDQHRMLALDLDAYINSSETRENSSTNKSSTTTGPLSPVALFPTLLTRSTNLLPHRSQWVVGSGTGPGNSHRGFIPGLINDS</sequence>
<gene>
    <name evidence="2" type="ORF">CROQUDRAFT_659414</name>
</gene>
<feature type="compositionally biased region" description="Low complexity" evidence="1">
    <location>
        <begin position="10"/>
        <end position="44"/>
    </location>
</feature>
<evidence type="ECO:0000256" key="1">
    <source>
        <dbReference type="SAM" id="MobiDB-lite"/>
    </source>
</evidence>
<dbReference type="OrthoDB" id="2507781at2759"/>
<feature type="compositionally biased region" description="Polar residues" evidence="1">
    <location>
        <begin position="91"/>
        <end position="103"/>
    </location>
</feature>
<organism evidence="2 3">
    <name type="scientific">Cronartium quercuum f. sp. fusiforme G11</name>
    <dbReference type="NCBI Taxonomy" id="708437"/>
    <lineage>
        <taxon>Eukaryota</taxon>
        <taxon>Fungi</taxon>
        <taxon>Dikarya</taxon>
        <taxon>Basidiomycota</taxon>
        <taxon>Pucciniomycotina</taxon>
        <taxon>Pucciniomycetes</taxon>
        <taxon>Pucciniales</taxon>
        <taxon>Coleosporiaceae</taxon>
        <taxon>Cronartium</taxon>
    </lineage>
</organism>
<name>A0A9P6NF27_9BASI</name>
<dbReference type="AlphaFoldDB" id="A0A9P6NF27"/>
<protein>
    <submittedName>
        <fullName evidence="2">Uncharacterized protein</fullName>
    </submittedName>
</protein>
<dbReference type="EMBL" id="MU167287">
    <property type="protein sequence ID" value="KAG0144869.1"/>
    <property type="molecule type" value="Genomic_DNA"/>
</dbReference>
<evidence type="ECO:0000313" key="3">
    <source>
        <dbReference type="Proteomes" id="UP000886653"/>
    </source>
</evidence>